<reference evidence="2 3" key="1">
    <citation type="submission" date="2021-06" db="EMBL/GenBank/DDBJ databases">
        <authorList>
            <person name="Sun Q."/>
            <person name="Li D."/>
        </authorList>
    </citation>
    <scope>NUCLEOTIDE SEQUENCE [LARGE SCALE GENOMIC DNA]</scope>
    <source>
        <strain evidence="2 3">MSJ-4</strain>
    </source>
</reference>
<dbReference type="InterPro" id="IPR004291">
    <property type="entry name" value="Transposase_IS66_central"/>
</dbReference>
<comment type="caution">
    <text evidence="2">The sequence shown here is derived from an EMBL/GenBank/DDBJ whole genome shotgun (WGS) entry which is preliminary data.</text>
</comment>
<accession>A0ABS6F553</accession>
<organism evidence="2 3">
    <name type="scientific">Clostridium simiarum</name>
    <dbReference type="NCBI Taxonomy" id="2841506"/>
    <lineage>
        <taxon>Bacteria</taxon>
        <taxon>Bacillati</taxon>
        <taxon>Bacillota</taxon>
        <taxon>Clostridia</taxon>
        <taxon>Eubacteriales</taxon>
        <taxon>Clostridiaceae</taxon>
        <taxon>Clostridium</taxon>
    </lineage>
</organism>
<proteinExistence type="predicted"/>
<evidence type="ECO:0000313" key="3">
    <source>
        <dbReference type="Proteomes" id="UP000736583"/>
    </source>
</evidence>
<keyword evidence="3" id="KW-1185">Reference proteome</keyword>
<dbReference type="EMBL" id="JAHLQL010000006">
    <property type="protein sequence ID" value="MBU5592974.1"/>
    <property type="molecule type" value="Genomic_DNA"/>
</dbReference>
<feature type="domain" description="Transposase IS66 central" evidence="1">
    <location>
        <begin position="2"/>
        <end position="83"/>
    </location>
</feature>
<sequence length="88" mass="10783">MLKWFSRFLQTDGYNGYNKVGNVKRLYLLAHIRRKYHEVIVNLDKEALKKSIAIIGFNFCEKLYSIEKNLKYRYSKDKDYYEKRYKTI</sequence>
<dbReference type="Proteomes" id="UP000736583">
    <property type="component" value="Unassembled WGS sequence"/>
</dbReference>
<dbReference type="RefSeq" id="WP_216457787.1">
    <property type="nucleotide sequence ID" value="NZ_JAHLQL010000006.1"/>
</dbReference>
<protein>
    <submittedName>
        <fullName evidence="2">IS66 family transposase</fullName>
    </submittedName>
</protein>
<dbReference type="Pfam" id="PF03050">
    <property type="entry name" value="DDE_Tnp_IS66"/>
    <property type="match status" value="1"/>
</dbReference>
<evidence type="ECO:0000313" key="2">
    <source>
        <dbReference type="EMBL" id="MBU5592974.1"/>
    </source>
</evidence>
<name>A0ABS6F553_9CLOT</name>
<gene>
    <name evidence="2" type="ORF">KQI89_14580</name>
</gene>
<evidence type="ECO:0000259" key="1">
    <source>
        <dbReference type="Pfam" id="PF03050"/>
    </source>
</evidence>